<comment type="caution">
    <text evidence="1">The sequence shown here is derived from an EMBL/GenBank/DDBJ whole genome shotgun (WGS) entry which is preliminary data.</text>
</comment>
<protein>
    <submittedName>
        <fullName evidence="1">Uncharacterized protein</fullName>
    </submittedName>
</protein>
<accession>A0A9X6RL84</accession>
<dbReference type="AlphaFoldDB" id="A0A9X6RL84"/>
<name>A0A9X6RL84_HYPEX</name>
<evidence type="ECO:0000313" key="1">
    <source>
        <dbReference type="EMBL" id="OWA51949.1"/>
    </source>
</evidence>
<evidence type="ECO:0000313" key="2">
    <source>
        <dbReference type="Proteomes" id="UP000192578"/>
    </source>
</evidence>
<organism evidence="1 2">
    <name type="scientific">Hypsibius exemplaris</name>
    <name type="common">Freshwater tardigrade</name>
    <dbReference type="NCBI Taxonomy" id="2072580"/>
    <lineage>
        <taxon>Eukaryota</taxon>
        <taxon>Metazoa</taxon>
        <taxon>Ecdysozoa</taxon>
        <taxon>Tardigrada</taxon>
        <taxon>Eutardigrada</taxon>
        <taxon>Parachela</taxon>
        <taxon>Hypsibioidea</taxon>
        <taxon>Hypsibiidae</taxon>
        <taxon>Hypsibius</taxon>
    </lineage>
</organism>
<dbReference type="Proteomes" id="UP000192578">
    <property type="component" value="Unassembled WGS sequence"/>
</dbReference>
<dbReference type="EMBL" id="MTYJ01000245">
    <property type="protein sequence ID" value="OWA51949.1"/>
    <property type="molecule type" value="Genomic_DNA"/>
</dbReference>
<proteinExistence type="predicted"/>
<reference evidence="2" key="1">
    <citation type="submission" date="2017-01" db="EMBL/GenBank/DDBJ databases">
        <title>Comparative genomics of anhydrobiosis in the tardigrade Hypsibius dujardini.</title>
        <authorList>
            <person name="Yoshida Y."/>
            <person name="Koutsovoulos G."/>
            <person name="Laetsch D."/>
            <person name="Stevens L."/>
            <person name="Kumar S."/>
            <person name="Horikawa D."/>
            <person name="Ishino K."/>
            <person name="Komine S."/>
            <person name="Tomita M."/>
            <person name="Blaxter M."/>
            <person name="Arakawa K."/>
        </authorList>
    </citation>
    <scope>NUCLEOTIDE SEQUENCE [LARGE SCALE GENOMIC DNA]</scope>
    <source>
        <strain evidence="2">Z151</strain>
    </source>
</reference>
<keyword evidence="2" id="KW-1185">Reference proteome</keyword>
<sequence length="78" mass="8961">MQETAVAQTLKFLFGTVMYFRTENTCADAIQRLRNALQGFGTATDYLKNTYSNRVGQWALVHRRGYQMSSGHIVNFHQ</sequence>
<gene>
    <name evidence="1" type="ORF">BV898_16409</name>
</gene>